<evidence type="ECO:0000256" key="8">
    <source>
        <dbReference type="ARBA" id="ARBA00022840"/>
    </source>
</evidence>
<organism evidence="16 17">
    <name type="scientific">Weissella confusa</name>
    <name type="common">Lactobacillus confusus</name>
    <dbReference type="NCBI Taxonomy" id="1583"/>
    <lineage>
        <taxon>Bacteria</taxon>
        <taxon>Bacillati</taxon>
        <taxon>Bacillota</taxon>
        <taxon>Bacilli</taxon>
        <taxon>Lactobacillales</taxon>
        <taxon>Lactobacillaceae</taxon>
        <taxon>Weissella</taxon>
    </lineage>
</organism>
<dbReference type="SFLD" id="SFLDF00027">
    <property type="entry name" value="p-type_atpase"/>
    <property type="match status" value="1"/>
</dbReference>
<dbReference type="NCBIfam" id="TIGR01494">
    <property type="entry name" value="ATPase_P-type"/>
    <property type="match status" value="1"/>
</dbReference>
<dbReference type="NCBIfam" id="TIGR01511">
    <property type="entry name" value="ATPase-IB1_Cu"/>
    <property type="match status" value="1"/>
</dbReference>
<dbReference type="InterPro" id="IPR027256">
    <property type="entry name" value="P-typ_ATPase_IB"/>
</dbReference>
<dbReference type="Gene3D" id="2.70.150.10">
    <property type="entry name" value="Calcium-transporting ATPase, cytoplasmic transduction domain A"/>
    <property type="match status" value="1"/>
</dbReference>
<sequence>MTKHDHHHDMSMHEHSEHQMNMNEKHMEMDMPMAHHDMDHMDHMDHMNHDDMMMHGGHMMHMGNMKRKLIVSLILTVPIILLSPMMGMKMPFTITGIPGQNWLVLLLGSILFFYGGTPFFSGARGELQSRKPAMMTLITMGIVVAYVYSLYATIMNALHPEAMVMDFFWELATLIDIMLIGHIIEMNAVMKAGSAVDGLAALVPKMAHRRHHDDHFMDVAISDLALGDVLLVKENERVPVDGRVLTGMPTLDESLLTGESTGVMKHEGDHVVGGSLNGGASFTMTVAHRSDDGFLAQVQHLVSNAQQNQSHAETLADRVAGWLFYAAMIVGILAFVIWTTLHGFAYALPIAVTVFIIACPHALGLAIPLVVARLTGLAAQNGLLIQNRAALERVNDLRYVLMDKTGTLTEGDFKVRTVNALAEGWTSDDVLRYAASLEQGSSHPLATGILKAAHDLDVPMVMHQTATAGEGVSGMIGDDHYRLVSPTTLPANINSQVRALITTATTTGETVSVLLKHDEPLGIIGLSDAIKPDAQAFIESLHQQNITPVMLTGDNEKAAQRVAAALGIHEVRADLKPADKIELVKTYQANGAVMMIGDGVNDSPALAQADLGVAIGAGTDVAINASDVVLVDSKLADVTTLLELARQAKRKMTQNLWWGAGYNLIAIPLAAGILIPVGFKLDPMVGAILMSLSTIIVAINAMTLKLKK</sequence>
<feature type="transmembrane region" description="Helical" evidence="14">
    <location>
        <begin position="319"/>
        <end position="338"/>
    </location>
</feature>
<dbReference type="PRINTS" id="PR00119">
    <property type="entry name" value="CATATPASE"/>
</dbReference>
<dbReference type="GO" id="GO:0005524">
    <property type="term" value="F:ATP binding"/>
    <property type="evidence" value="ECO:0007669"/>
    <property type="project" value="UniProtKB-UniRule"/>
</dbReference>
<dbReference type="GO" id="GO:0043682">
    <property type="term" value="F:P-type divalent copper transporter activity"/>
    <property type="evidence" value="ECO:0007669"/>
    <property type="project" value="TreeGrafter"/>
</dbReference>
<evidence type="ECO:0000256" key="13">
    <source>
        <dbReference type="ARBA" id="ARBA00049289"/>
    </source>
</evidence>
<dbReference type="InterPro" id="IPR023214">
    <property type="entry name" value="HAD_sf"/>
</dbReference>
<feature type="transmembrane region" description="Helical" evidence="14">
    <location>
        <begin position="167"/>
        <end position="184"/>
    </location>
</feature>
<dbReference type="Proteomes" id="UP000719917">
    <property type="component" value="Unassembled WGS sequence"/>
</dbReference>
<dbReference type="GO" id="GO:0012505">
    <property type="term" value="C:endomembrane system"/>
    <property type="evidence" value="ECO:0007669"/>
    <property type="project" value="UniProtKB-SubCell"/>
</dbReference>
<evidence type="ECO:0000256" key="12">
    <source>
        <dbReference type="ARBA" id="ARBA00023136"/>
    </source>
</evidence>
<dbReference type="SUPFAM" id="SSF81665">
    <property type="entry name" value="Calcium ATPase, transmembrane domain M"/>
    <property type="match status" value="1"/>
</dbReference>
<dbReference type="InterPro" id="IPR001757">
    <property type="entry name" value="P_typ_ATPase"/>
</dbReference>
<dbReference type="PANTHER" id="PTHR43520:SF8">
    <property type="entry name" value="P-TYPE CU(+) TRANSPORTER"/>
    <property type="match status" value="1"/>
</dbReference>
<evidence type="ECO:0000259" key="15">
    <source>
        <dbReference type="Pfam" id="PF00122"/>
    </source>
</evidence>
<evidence type="ECO:0000256" key="2">
    <source>
        <dbReference type="ARBA" id="ARBA00006024"/>
    </source>
</evidence>
<dbReference type="EC" id="7.2.2.8" evidence="3"/>
<feature type="domain" description="P-type ATPase A" evidence="15">
    <location>
        <begin position="202"/>
        <end position="302"/>
    </location>
</feature>
<gene>
    <name evidence="16" type="primary">cadA</name>
    <name evidence="16" type="ORF">GTU77_07785</name>
</gene>
<keyword evidence="12 14" id="KW-0472">Membrane</keyword>
<proteinExistence type="inferred from homology"/>
<keyword evidence="16" id="KW-0378">Hydrolase</keyword>
<comment type="catalytic activity">
    <reaction evidence="13">
        <text>Cu(+)(in) + ATP + H2O = Cu(+)(out) + ADP + phosphate + H(+)</text>
        <dbReference type="Rhea" id="RHEA:25792"/>
        <dbReference type="ChEBI" id="CHEBI:15377"/>
        <dbReference type="ChEBI" id="CHEBI:15378"/>
        <dbReference type="ChEBI" id="CHEBI:30616"/>
        <dbReference type="ChEBI" id="CHEBI:43474"/>
        <dbReference type="ChEBI" id="CHEBI:49552"/>
        <dbReference type="ChEBI" id="CHEBI:456216"/>
        <dbReference type="EC" id="7.2.2.8"/>
    </reaction>
</comment>
<dbReference type="InterPro" id="IPR023298">
    <property type="entry name" value="ATPase_P-typ_TM_dom_sf"/>
</dbReference>
<dbReference type="Pfam" id="PF00122">
    <property type="entry name" value="E1-E2_ATPase"/>
    <property type="match status" value="1"/>
</dbReference>
<dbReference type="InterPro" id="IPR018303">
    <property type="entry name" value="ATPase_P-typ_P_site"/>
</dbReference>
<evidence type="ECO:0000256" key="6">
    <source>
        <dbReference type="ARBA" id="ARBA00022741"/>
    </source>
</evidence>
<dbReference type="InterPro" id="IPR059000">
    <property type="entry name" value="ATPase_P-type_domA"/>
</dbReference>
<dbReference type="PRINTS" id="PR00943">
    <property type="entry name" value="CUATPASE"/>
</dbReference>
<name>A0AAJ2Z024_WEICO</name>
<evidence type="ECO:0000256" key="9">
    <source>
        <dbReference type="ARBA" id="ARBA00022967"/>
    </source>
</evidence>
<keyword evidence="4 14" id="KW-0812">Transmembrane</keyword>
<dbReference type="InterPro" id="IPR044492">
    <property type="entry name" value="P_typ_ATPase_HD_dom"/>
</dbReference>
<comment type="similarity">
    <text evidence="2 14">Belongs to the cation transport ATPase (P-type) (TC 3.A.3) family. Type IB subfamily.</text>
</comment>
<reference evidence="16" key="1">
    <citation type="submission" date="2020-01" db="EMBL/GenBank/DDBJ databases">
        <title>First Reported Case and Whole Genome of Weissella confusa in an Equid.</title>
        <authorList>
            <person name="Little S.V."/>
            <person name="Lawhon S.D."/>
        </authorList>
    </citation>
    <scope>NUCLEOTIDE SEQUENCE</scope>
    <source>
        <strain evidence="16">718955</strain>
    </source>
</reference>
<evidence type="ECO:0000313" key="17">
    <source>
        <dbReference type="Proteomes" id="UP000719917"/>
    </source>
</evidence>
<accession>A0AAJ2Z024</accession>
<evidence type="ECO:0000256" key="14">
    <source>
        <dbReference type="RuleBase" id="RU362081"/>
    </source>
</evidence>
<dbReference type="NCBIfam" id="TIGR01525">
    <property type="entry name" value="ATPase-IB_hvy"/>
    <property type="match status" value="1"/>
</dbReference>
<evidence type="ECO:0000256" key="11">
    <source>
        <dbReference type="ARBA" id="ARBA00023008"/>
    </source>
</evidence>
<feature type="transmembrane region" description="Helical" evidence="14">
    <location>
        <begin position="133"/>
        <end position="155"/>
    </location>
</feature>
<keyword evidence="10 14" id="KW-1133">Transmembrane helix</keyword>
<evidence type="ECO:0000256" key="1">
    <source>
        <dbReference type="ARBA" id="ARBA00004127"/>
    </source>
</evidence>
<feature type="transmembrane region" description="Helical" evidence="14">
    <location>
        <begin position="685"/>
        <end position="704"/>
    </location>
</feature>
<dbReference type="PROSITE" id="PS00154">
    <property type="entry name" value="ATPASE_E1_E2"/>
    <property type="match status" value="1"/>
</dbReference>
<dbReference type="Gene3D" id="3.40.50.1000">
    <property type="entry name" value="HAD superfamily/HAD-like"/>
    <property type="match status" value="1"/>
</dbReference>
<evidence type="ECO:0000256" key="7">
    <source>
        <dbReference type="ARBA" id="ARBA00022796"/>
    </source>
</evidence>
<dbReference type="RefSeq" id="WP_202599197.1">
    <property type="nucleotide sequence ID" value="NZ_JAAAMQ010000018.1"/>
</dbReference>
<keyword evidence="5 14" id="KW-0479">Metal-binding</keyword>
<dbReference type="NCBIfam" id="TIGR01512">
    <property type="entry name" value="ATPase-IB2_Cd"/>
    <property type="match status" value="1"/>
</dbReference>
<evidence type="ECO:0000256" key="5">
    <source>
        <dbReference type="ARBA" id="ARBA00022723"/>
    </source>
</evidence>
<dbReference type="SFLD" id="SFLDS00003">
    <property type="entry name" value="Haloacid_Dehalogenase"/>
    <property type="match status" value="1"/>
</dbReference>
<feature type="transmembrane region" description="Helical" evidence="14">
    <location>
        <begin position="103"/>
        <end position="121"/>
    </location>
</feature>
<dbReference type="SFLD" id="SFLDG00002">
    <property type="entry name" value="C1.7:_P-type_atpase_like"/>
    <property type="match status" value="1"/>
</dbReference>
<dbReference type="GO" id="GO:0005886">
    <property type="term" value="C:plasma membrane"/>
    <property type="evidence" value="ECO:0007669"/>
    <property type="project" value="UniProtKB-SubCell"/>
</dbReference>
<keyword evidence="8 14" id="KW-0067">ATP-binding</keyword>
<dbReference type="SUPFAM" id="SSF56784">
    <property type="entry name" value="HAD-like"/>
    <property type="match status" value="1"/>
</dbReference>
<dbReference type="InterPro" id="IPR008250">
    <property type="entry name" value="ATPase_P-typ_transduc_dom_A_sf"/>
</dbReference>
<evidence type="ECO:0000256" key="4">
    <source>
        <dbReference type="ARBA" id="ARBA00022692"/>
    </source>
</evidence>
<keyword evidence="7" id="KW-0187">Copper transport</keyword>
<keyword evidence="14" id="KW-1003">Cell membrane</keyword>
<dbReference type="Pfam" id="PF00702">
    <property type="entry name" value="Hydrolase"/>
    <property type="match status" value="1"/>
</dbReference>
<keyword evidence="9" id="KW-1278">Translocase</keyword>
<feature type="transmembrane region" description="Helical" evidence="14">
    <location>
        <begin position="344"/>
        <end position="371"/>
    </location>
</feature>
<dbReference type="SUPFAM" id="SSF81653">
    <property type="entry name" value="Calcium ATPase, transduction domain A"/>
    <property type="match status" value="1"/>
</dbReference>
<comment type="caution">
    <text evidence="16">The sequence shown here is derived from an EMBL/GenBank/DDBJ whole genome shotgun (WGS) entry which is preliminary data.</text>
</comment>
<dbReference type="GO" id="GO:0140581">
    <property type="term" value="F:P-type monovalent copper transporter activity"/>
    <property type="evidence" value="ECO:0007669"/>
    <property type="project" value="UniProtKB-EC"/>
</dbReference>
<dbReference type="GO" id="GO:0055070">
    <property type="term" value="P:copper ion homeostasis"/>
    <property type="evidence" value="ECO:0007669"/>
    <property type="project" value="TreeGrafter"/>
</dbReference>
<evidence type="ECO:0000256" key="10">
    <source>
        <dbReference type="ARBA" id="ARBA00022989"/>
    </source>
</evidence>
<dbReference type="PANTHER" id="PTHR43520">
    <property type="entry name" value="ATP7, ISOFORM B"/>
    <property type="match status" value="1"/>
</dbReference>
<dbReference type="GO" id="GO:0016887">
    <property type="term" value="F:ATP hydrolysis activity"/>
    <property type="evidence" value="ECO:0007669"/>
    <property type="project" value="InterPro"/>
</dbReference>
<dbReference type="InterPro" id="IPR036412">
    <property type="entry name" value="HAD-like_sf"/>
</dbReference>
<keyword evidence="6 14" id="KW-0547">Nucleotide-binding</keyword>
<dbReference type="InterPro" id="IPR023299">
    <property type="entry name" value="ATPase_P-typ_cyto_dom_N"/>
</dbReference>
<feature type="transmembrane region" description="Helical" evidence="14">
    <location>
        <begin position="656"/>
        <end position="679"/>
    </location>
</feature>
<dbReference type="AlphaFoldDB" id="A0AAJ2Z024"/>
<protein>
    <recommendedName>
        <fullName evidence="3">P-type Cu(+) transporter</fullName>
        <ecNumber evidence="3">7.2.2.8</ecNumber>
    </recommendedName>
</protein>
<dbReference type="Gene3D" id="3.40.1110.10">
    <property type="entry name" value="Calcium-transporting ATPase, cytoplasmic domain N"/>
    <property type="match status" value="1"/>
</dbReference>
<keyword evidence="7" id="KW-0406">Ion transport</keyword>
<evidence type="ECO:0000313" key="16">
    <source>
        <dbReference type="EMBL" id="NBA12113.1"/>
    </source>
</evidence>
<dbReference type="EMBL" id="JAAAMQ010000018">
    <property type="protein sequence ID" value="NBA12113.1"/>
    <property type="molecule type" value="Genomic_DNA"/>
</dbReference>
<keyword evidence="7" id="KW-0813">Transport</keyword>
<keyword evidence="11" id="KW-0186">Copper</keyword>
<comment type="subcellular location">
    <subcellularLocation>
        <location evidence="14">Cell membrane</location>
    </subcellularLocation>
    <subcellularLocation>
        <location evidence="1">Endomembrane system</location>
        <topology evidence="1">Multi-pass membrane protein</topology>
    </subcellularLocation>
</comment>
<evidence type="ECO:0000256" key="3">
    <source>
        <dbReference type="ARBA" id="ARBA00012517"/>
    </source>
</evidence>
<dbReference type="GO" id="GO:0005507">
    <property type="term" value="F:copper ion binding"/>
    <property type="evidence" value="ECO:0007669"/>
    <property type="project" value="TreeGrafter"/>
</dbReference>